<sequence length="262" mass="29684">MYTSALLLQLIKAHSINRDGYPAIIFPLSCVFLLPMMLCRPDLLLKALLYFWPLLVSTGICLTAFYLFFQKQNRARGDLLLIKVGKVEHVVEIRVSGEAKFGVCSDHVKVNCFLVEKSQARGRASTADEEPIGSEGFQYLEDDDQEAHSTASSTDQRGEVEDDVDGVSQIRADNLAERLWNCYFGSYSKWHYEDADLDAQGVQLVHVDMHSQLDNLQHSIARMLSISIMALSQTRTSRIHQLGEKKEREAEKKKGVRFRGKE</sequence>
<feature type="transmembrane region" description="Helical" evidence="2">
    <location>
        <begin position="50"/>
        <end position="69"/>
    </location>
</feature>
<evidence type="ECO:0000313" key="3">
    <source>
        <dbReference type="EMBL" id="MQM20352.1"/>
    </source>
</evidence>
<feature type="region of interest" description="Disordered" evidence="1">
    <location>
        <begin position="143"/>
        <end position="165"/>
    </location>
</feature>
<accession>A0A843XME5</accession>
<organism evidence="3 4">
    <name type="scientific">Colocasia esculenta</name>
    <name type="common">Wild taro</name>
    <name type="synonym">Arum esculentum</name>
    <dbReference type="NCBI Taxonomy" id="4460"/>
    <lineage>
        <taxon>Eukaryota</taxon>
        <taxon>Viridiplantae</taxon>
        <taxon>Streptophyta</taxon>
        <taxon>Embryophyta</taxon>
        <taxon>Tracheophyta</taxon>
        <taxon>Spermatophyta</taxon>
        <taxon>Magnoliopsida</taxon>
        <taxon>Liliopsida</taxon>
        <taxon>Araceae</taxon>
        <taxon>Aroideae</taxon>
        <taxon>Colocasieae</taxon>
        <taxon>Colocasia</taxon>
    </lineage>
</organism>
<comment type="caution">
    <text evidence="3">The sequence shown here is derived from an EMBL/GenBank/DDBJ whole genome shotgun (WGS) entry which is preliminary data.</text>
</comment>
<keyword evidence="2" id="KW-1133">Transmembrane helix</keyword>
<evidence type="ECO:0000256" key="2">
    <source>
        <dbReference type="SAM" id="Phobius"/>
    </source>
</evidence>
<gene>
    <name evidence="3" type="ORF">Taro_053369</name>
</gene>
<name>A0A843XME5_COLES</name>
<protein>
    <submittedName>
        <fullName evidence="3">Uncharacterized protein</fullName>
    </submittedName>
</protein>
<dbReference type="EMBL" id="NMUH01009737">
    <property type="protein sequence ID" value="MQM20352.1"/>
    <property type="molecule type" value="Genomic_DNA"/>
</dbReference>
<keyword evidence="2" id="KW-0472">Membrane</keyword>
<evidence type="ECO:0000313" key="4">
    <source>
        <dbReference type="Proteomes" id="UP000652761"/>
    </source>
</evidence>
<dbReference type="OrthoDB" id="667144at2759"/>
<evidence type="ECO:0000256" key="1">
    <source>
        <dbReference type="SAM" id="MobiDB-lite"/>
    </source>
</evidence>
<keyword evidence="4" id="KW-1185">Reference proteome</keyword>
<dbReference type="AlphaFoldDB" id="A0A843XME5"/>
<reference evidence="3" key="1">
    <citation type="submission" date="2017-07" db="EMBL/GenBank/DDBJ databases">
        <title>Taro Niue Genome Assembly and Annotation.</title>
        <authorList>
            <person name="Atibalentja N."/>
            <person name="Keating K."/>
            <person name="Fields C.J."/>
        </authorList>
    </citation>
    <scope>NUCLEOTIDE SEQUENCE</scope>
    <source>
        <strain evidence="3">Niue_2</strain>
        <tissue evidence="3">Leaf</tissue>
    </source>
</reference>
<feature type="transmembrane region" description="Helical" evidence="2">
    <location>
        <begin position="20"/>
        <end position="38"/>
    </location>
</feature>
<dbReference type="Proteomes" id="UP000652761">
    <property type="component" value="Unassembled WGS sequence"/>
</dbReference>
<feature type="region of interest" description="Disordered" evidence="1">
    <location>
        <begin position="242"/>
        <end position="262"/>
    </location>
</feature>
<proteinExistence type="predicted"/>
<keyword evidence="2" id="KW-0812">Transmembrane</keyword>